<comment type="caution">
    <text evidence="1">The sequence shown here is derived from an EMBL/GenBank/DDBJ whole genome shotgun (WGS) entry which is preliminary data.</text>
</comment>
<organism evidence="1">
    <name type="scientific">bioreactor metagenome</name>
    <dbReference type="NCBI Taxonomy" id="1076179"/>
    <lineage>
        <taxon>unclassified sequences</taxon>
        <taxon>metagenomes</taxon>
        <taxon>ecological metagenomes</taxon>
    </lineage>
</organism>
<dbReference type="EMBL" id="VSSQ01041142">
    <property type="protein sequence ID" value="MPM94528.1"/>
    <property type="molecule type" value="Genomic_DNA"/>
</dbReference>
<proteinExistence type="predicted"/>
<protein>
    <submittedName>
        <fullName evidence="1">Uncharacterized protein</fullName>
    </submittedName>
</protein>
<name>A0A645DZG6_9ZZZZ</name>
<gene>
    <name evidence="1" type="ORF">SDC9_141674</name>
</gene>
<evidence type="ECO:0000313" key="1">
    <source>
        <dbReference type="EMBL" id="MPM94528.1"/>
    </source>
</evidence>
<accession>A0A645DZG6</accession>
<sequence>MGVGADDDLSRRHKPFFGQQGVLHAHLAHIIKVSNMKALGKITRCGAELRCLDVLAGGVMIQHNSDFILVEDAGETRLVEFGDGDRRCDVVA</sequence>
<reference evidence="1" key="1">
    <citation type="submission" date="2019-08" db="EMBL/GenBank/DDBJ databases">
        <authorList>
            <person name="Kucharzyk K."/>
            <person name="Murdoch R.W."/>
            <person name="Higgins S."/>
            <person name="Loffler F."/>
        </authorList>
    </citation>
    <scope>NUCLEOTIDE SEQUENCE</scope>
</reference>
<dbReference type="AlphaFoldDB" id="A0A645DZG6"/>